<dbReference type="OrthoDB" id="6098668at2759"/>
<evidence type="ECO:0000256" key="5">
    <source>
        <dbReference type="ARBA" id="ARBA00022989"/>
    </source>
</evidence>
<dbReference type="GeneID" id="111114784"/>
<proteinExistence type="inferred from homology"/>
<dbReference type="Gene3D" id="3.90.550.50">
    <property type="match status" value="1"/>
</dbReference>
<evidence type="ECO:0000313" key="8">
    <source>
        <dbReference type="Proteomes" id="UP000694844"/>
    </source>
</evidence>
<dbReference type="RefSeq" id="XP_022308962.1">
    <property type="nucleotide sequence ID" value="XM_022453254.1"/>
</dbReference>
<evidence type="ECO:0000256" key="4">
    <source>
        <dbReference type="ARBA" id="ARBA00022968"/>
    </source>
</evidence>
<keyword evidence="6 7" id="KW-0472">Membrane</keyword>
<evidence type="ECO:0000256" key="7">
    <source>
        <dbReference type="SAM" id="Phobius"/>
    </source>
</evidence>
<evidence type="ECO:0000256" key="3">
    <source>
        <dbReference type="ARBA" id="ARBA00022692"/>
    </source>
</evidence>
<comment type="subcellular location">
    <subcellularLocation>
        <location evidence="1">Membrane</location>
        <topology evidence="1">Single-pass type II membrane protein</topology>
    </subcellularLocation>
</comment>
<reference evidence="9" key="1">
    <citation type="submission" date="2025-08" db="UniProtKB">
        <authorList>
            <consortium name="RefSeq"/>
        </authorList>
    </citation>
    <scope>IDENTIFICATION</scope>
    <source>
        <tissue evidence="9">Whole sample</tissue>
    </source>
</reference>
<protein>
    <submittedName>
        <fullName evidence="9">Glycoprotein-N-acetylgalactosamine 3-beta-galactosyltransferase 1-like</fullName>
    </submittedName>
</protein>
<comment type="similarity">
    <text evidence="2">Belongs to the glycosyltransferase 31 family. Beta3-Gal-T subfamily.</text>
</comment>
<dbReference type="Proteomes" id="UP000694844">
    <property type="component" value="Chromosome 9"/>
</dbReference>
<keyword evidence="4" id="KW-0735">Signal-anchor</keyword>
<organism evidence="8 9">
    <name type="scientific">Crassostrea virginica</name>
    <name type="common">Eastern oyster</name>
    <dbReference type="NCBI Taxonomy" id="6565"/>
    <lineage>
        <taxon>Eukaryota</taxon>
        <taxon>Metazoa</taxon>
        <taxon>Spiralia</taxon>
        <taxon>Lophotrochozoa</taxon>
        <taxon>Mollusca</taxon>
        <taxon>Bivalvia</taxon>
        <taxon>Autobranchia</taxon>
        <taxon>Pteriomorphia</taxon>
        <taxon>Ostreida</taxon>
        <taxon>Ostreoidea</taxon>
        <taxon>Ostreidae</taxon>
        <taxon>Crassostrea</taxon>
    </lineage>
</organism>
<dbReference type="KEGG" id="cvn:111114784"/>
<keyword evidence="3 7" id="KW-0812">Transmembrane</keyword>
<dbReference type="PANTHER" id="PTHR23033">
    <property type="entry name" value="BETA1,3-GALACTOSYLTRANSFERASE"/>
    <property type="match status" value="1"/>
</dbReference>
<evidence type="ECO:0000256" key="6">
    <source>
        <dbReference type="ARBA" id="ARBA00023136"/>
    </source>
</evidence>
<name>A0A8B8BZZ6_CRAVI</name>
<accession>A0A8B8BZZ6</accession>
<dbReference type="PANTHER" id="PTHR23033:SF14">
    <property type="entry name" value="GLYCOPROTEIN-N-ACETYLGALACTOSAMINE 3-BETA-GALACTOSYLTRANSFERASE 1-RELATED"/>
    <property type="match status" value="1"/>
</dbReference>
<keyword evidence="5 7" id="KW-1133">Transmembrane helix</keyword>
<evidence type="ECO:0000256" key="2">
    <source>
        <dbReference type="ARBA" id="ARBA00006462"/>
    </source>
</evidence>
<dbReference type="InterPro" id="IPR026050">
    <property type="entry name" value="C1GALT1/C1GALT1_chp1"/>
</dbReference>
<dbReference type="GO" id="GO:0016020">
    <property type="term" value="C:membrane"/>
    <property type="evidence" value="ECO:0007669"/>
    <property type="project" value="UniProtKB-SubCell"/>
</dbReference>
<keyword evidence="8" id="KW-1185">Reference proteome</keyword>
<feature type="transmembrane region" description="Helical" evidence="7">
    <location>
        <begin position="25"/>
        <end position="42"/>
    </location>
</feature>
<dbReference type="GO" id="GO:0016263">
    <property type="term" value="F:glycoprotein-N-acetylgalactosamine 3-beta-galactosyltransferase activity"/>
    <property type="evidence" value="ECO:0007669"/>
    <property type="project" value="TreeGrafter"/>
</dbReference>
<sequence length="344" mass="39073">MLHIFLALLYGHSGALQYPTMRHTSAFLAGAVVGMVLYFVLFPNPSIFIRRHEAHTIPEELIVRKLLDTFYKDRDVELWPSKDQTGFKFEDYRNSKDNNTVGEILQRSIKVHCIVFVNEHSKLRLASAVDSTWVRRCSSLAYIGKTPNQSAPLPIVKSNYSLYATRTEATFALGDAVSYVQSKNFSESDWILFSTDNTFVIMENLRYFLSNQNSSDAVYAGKISKVAIGYARPFHSGMMVFSNTALRLLNRTSIESCKEKDVYEVTKSLCLSSNRFVDITPVDNNGTSLMNILPPKQSIKISGSTSKKVLGSPYTVSMRFLSYQHIYSYEMLVYRLRPYGIKMS</sequence>
<evidence type="ECO:0000256" key="1">
    <source>
        <dbReference type="ARBA" id="ARBA00004606"/>
    </source>
</evidence>
<dbReference type="AlphaFoldDB" id="A0A8B8BZZ6"/>
<evidence type="ECO:0000313" key="9">
    <source>
        <dbReference type="RefSeq" id="XP_022308962.1"/>
    </source>
</evidence>
<gene>
    <name evidence="9" type="primary">LOC111114784</name>
</gene>